<keyword evidence="1" id="KW-0732">Signal</keyword>
<organism evidence="2 3">
    <name type="scientific">Gossypium tomentosum</name>
    <name type="common">Hawaiian cotton</name>
    <name type="synonym">Gossypium sandvicense</name>
    <dbReference type="NCBI Taxonomy" id="34277"/>
    <lineage>
        <taxon>Eukaryota</taxon>
        <taxon>Viridiplantae</taxon>
        <taxon>Streptophyta</taxon>
        <taxon>Embryophyta</taxon>
        <taxon>Tracheophyta</taxon>
        <taxon>Spermatophyta</taxon>
        <taxon>Magnoliopsida</taxon>
        <taxon>eudicotyledons</taxon>
        <taxon>Gunneridae</taxon>
        <taxon>Pentapetalae</taxon>
        <taxon>rosids</taxon>
        <taxon>malvids</taxon>
        <taxon>Malvales</taxon>
        <taxon>Malvaceae</taxon>
        <taxon>Malvoideae</taxon>
        <taxon>Gossypium</taxon>
    </lineage>
</organism>
<gene>
    <name evidence="2" type="ORF">ES332_A09G228800v1</name>
</gene>
<dbReference type="Proteomes" id="UP000322667">
    <property type="component" value="Chromosome A09"/>
</dbReference>
<feature type="chain" id="PRO_5023027716" description="Secreted protein" evidence="1">
    <location>
        <begin position="32"/>
        <end position="79"/>
    </location>
</feature>
<evidence type="ECO:0000313" key="3">
    <source>
        <dbReference type="Proteomes" id="UP000322667"/>
    </source>
</evidence>
<dbReference type="InterPro" id="IPR011032">
    <property type="entry name" value="GroES-like_sf"/>
</dbReference>
<evidence type="ECO:0008006" key="4">
    <source>
        <dbReference type="Google" id="ProtNLM"/>
    </source>
</evidence>
<accession>A0A5D2P5V9</accession>
<dbReference type="EMBL" id="CM017618">
    <property type="protein sequence ID" value="TYI11751.1"/>
    <property type="molecule type" value="Genomic_DNA"/>
</dbReference>
<feature type="signal peptide" evidence="1">
    <location>
        <begin position="1"/>
        <end position="31"/>
    </location>
</feature>
<reference evidence="2 3" key="1">
    <citation type="submission" date="2019-07" db="EMBL/GenBank/DDBJ databases">
        <title>WGS assembly of Gossypium tomentosum.</title>
        <authorList>
            <person name="Chen Z.J."/>
            <person name="Sreedasyam A."/>
            <person name="Ando A."/>
            <person name="Song Q."/>
            <person name="De L."/>
            <person name="Hulse-Kemp A."/>
            <person name="Ding M."/>
            <person name="Ye W."/>
            <person name="Kirkbride R."/>
            <person name="Jenkins J."/>
            <person name="Plott C."/>
            <person name="Lovell J."/>
            <person name="Lin Y.-M."/>
            <person name="Vaughn R."/>
            <person name="Liu B."/>
            <person name="Li W."/>
            <person name="Simpson S."/>
            <person name="Scheffler B."/>
            <person name="Saski C."/>
            <person name="Grover C."/>
            <person name="Hu G."/>
            <person name="Conover J."/>
            <person name="Carlson J."/>
            <person name="Shu S."/>
            <person name="Boston L."/>
            <person name="Williams M."/>
            <person name="Peterson D."/>
            <person name="Mcgee K."/>
            <person name="Jones D."/>
            <person name="Wendel J."/>
            <person name="Stelly D."/>
            <person name="Grimwood J."/>
            <person name="Schmutz J."/>
        </authorList>
    </citation>
    <scope>NUCLEOTIDE SEQUENCE [LARGE SCALE GENOMIC DNA]</scope>
    <source>
        <strain evidence="2">7179.01</strain>
    </source>
</reference>
<dbReference type="AlphaFoldDB" id="A0A5D2P5V9"/>
<protein>
    <recommendedName>
        <fullName evidence="4">Secreted protein</fullName>
    </recommendedName>
</protein>
<evidence type="ECO:0000313" key="2">
    <source>
        <dbReference type="EMBL" id="TYI11751.1"/>
    </source>
</evidence>
<sequence length="79" mass="8664">MCTNIKIKIYNFSAIFLGLLSLCVWCAGTECVGIVRRCGHSVRGLRTGRTVLKAWRGYWRLECTEALGGSAAAQSGREP</sequence>
<name>A0A5D2P5V9_GOSTO</name>
<proteinExistence type="predicted"/>
<dbReference type="SUPFAM" id="SSF50129">
    <property type="entry name" value="GroES-like"/>
    <property type="match status" value="1"/>
</dbReference>
<keyword evidence="3" id="KW-1185">Reference proteome</keyword>
<evidence type="ECO:0000256" key="1">
    <source>
        <dbReference type="SAM" id="SignalP"/>
    </source>
</evidence>